<keyword evidence="5" id="KW-0547">Nucleotide-binding</keyword>
<dbReference type="EC" id="2.7.13.3" evidence="2"/>
<dbReference type="Gene3D" id="1.20.5.1930">
    <property type="match status" value="1"/>
</dbReference>
<keyword evidence="10" id="KW-1133">Transmembrane helix</keyword>
<evidence type="ECO:0000256" key="5">
    <source>
        <dbReference type="ARBA" id="ARBA00022741"/>
    </source>
</evidence>
<feature type="transmembrane region" description="Helical" evidence="10">
    <location>
        <begin position="158"/>
        <end position="180"/>
    </location>
</feature>
<dbReference type="CDD" id="cd16917">
    <property type="entry name" value="HATPase_UhpB-NarQ-NarX-like"/>
    <property type="match status" value="1"/>
</dbReference>
<dbReference type="GO" id="GO:0005524">
    <property type="term" value="F:ATP binding"/>
    <property type="evidence" value="ECO:0007669"/>
    <property type="project" value="UniProtKB-KW"/>
</dbReference>
<dbReference type="SUPFAM" id="SSF55874">
    <property type="entry name" value="ATPase domain of HSP90 chaperone/DNA topoisomerase II/histidine kinase"/>
    <property type="match status" value="1"/>
</dbReference>
<evidence type="ECO:0000256" key="7">
    <source>
        <dbReference type="ARBA" id="ARBA00022840"/>
    </source>
</evidence>
<dbReference type="SMART" id="SM00387">
    <property type="entry name" value="HATPase_c"/>
    <property type="match status" value="1"/>
</dbReference>
<feature type="transmembrane region" description="Helical" evidence="10">
    <location>
        <begin position="67"/>
        <end position="86"/>
    </location>
</feature>
<evidence type="ECO:0000256" key="2">
    <source>
        <dbReference type="ARBA" id="ARBA00012438"/>
    </source>
</evidence>
<dbReference type="InterPro" id="IPR011712">
    <property type="entry name" value="Sig_transdc_His_kin_sub3_dim/P"/>
</dbReference>
<dbReference type="Proteomes" id="UP000309174">
    <property type="component" value="Unassembled WGS sequence"/>
</dbReference>
<dbReference type="GO" id="GO:0016020">
    <property type="term" value="C:membrane"/>
    <property type="evidence" value="ECO:0007669"/>
    <property type="project" value="InterPro"/>
</dbReference>
<organism evidence="12 13">
    <name type="scientific">Actinomadura soli</name>
    <dbReference type="NCBI Taxonomy" id="2508997"/>
    <lineage>
        <taxon>Bacteria</taxon>
        <taxon>Bacillati</taxon>
        <taxon>Actinomycetota</taxon>
        <taxon>Actinomycetes</taxon>
        <taxon>Streptosporangiales</taxon>
        <taxon>Thermomonosporaceae</taxon>
        <taxon>Actinomadura</taxon>
    </lineage>
</organism>
<evidence type="ECO:0000256" key="10">
    <source>
        <dbReference type="SAM" id="Phobius"/>
    </source>
</evidence>
<sequence>MRSTVVRDGPPHIGTRSGIARRTVLRDRPAASDPGRTRPPRPSGYRRDVDESELRAPFLRRLGRRGLIGLDAAAGVVYTLALLVLAGDTDVSVLLAVPFAAATGLPLAARRLWPVPVFAAVLTVSVATLLLGLPWDFFAAAAFALYPVALTRRRRRWIPTPLIGTVSALLILGSATLGPSNWQAEVIGKGLLGVALLGASWSLGRGVRERRAHAAHSARQLADQAVSDERLRIARELHDVVAHSMSLIAVKAGVAVHVADARPQEAVDALRVIETTSRGSLAEMRHLLGVLRSEPASGDDGPDLAPSPGLADLAGLAERAAMAGVHVDLHVDAVDLPEGVALSAYRIVQEAVTNVVKHAAPARCRVRVEAAGHRVRIDVTDDGPGVRVLPGGDGHGLIGMRERVTMYGGHFTAGPRPEGGFAVSAAFPYEP</sequence>
<feature type="transmembrane region" description="Helical" evidence="10">
    <location>
        <begin position="117"/>
        <end position="146"/>
    </location>
</feature>
<keyword evidence="13" id="KW-1185">Reference proteome</keyword>
<dbReference type="Gene3D" id="3.30.565.10">
    <property type="entry name" value="Histidine kinase-like ATPase, C-terminal domain"/>
    <property type="match status" value="1"/>
</dbReference>
<keyword evidence="4" id="KW-0808">Transferase</keyword>
<dbReference type="Pfam" id="PF02518">
    <property type="entry name" value="HATPase_c"/>
    <property type="match status" value="1"/>
</dbReference>
<dbReference type="InterPro" id="IPR003594">
    <property type="entry name" value="HATPase_dom"/>
</dbReference>
<keyword evidence="7" id="KW-0067">ATP-binding</keyword>
<comment type="caution">
    <text evidence="12">The sequence shown here is derived from an EMBL/GenBank/DDBJ whole genome shotgun (WGS) entry which is preliminary data.</text>
</comment>
<dbReference type="PANTHER" id="PTHR24421">
    <property type="entry name" value="NITRATE/NITRITE SENSOR PROTEIN NARX-RELATED"/>
    <property type="match status" value="1"/>
</dbReference>
<accession>A0A5C4J2X0</accession>
<dbReference type="GO" id="GO:0046983">
    <property type="term" value="F:protein dimerization activity"/>
    <property type="evidence" value="ECO:0007669"/>
    <property type="project" value="InterPro"/>
</dbReference>
<evidence type="ECO:0000256" key="3">
    <source>
        <dbReference type="ARBA" id="ARBA00022553"/>
    </source>
</evidence>
<dbReference type="InterPro" id="IPR055558">
    <property type="entry name" value="DUF7134"/>
</dbReference>
<protein>
    <recommendedName>
        <fullName evidence="2">histidine kinase</fullName>
        <ecNumber evidence="2">2.7.13.3</ecNumber>
    </recommendedName>
</protein>
<dbReference type="AlphaFoldDB" id="A0A5C4J2X0"/>
<evidence type="ECO:0000256" key="8">
    <source>
        <dbReference type="ARBA" id="ARBA00023012"/>
    </source>
</evidence>
<dbReference type="EMBL" id="VCKW01000234">
    <property type="protein sequence ID" value="TMQ91124.1"/>
    <property type="molecule type" value="Genomic_DNA"/>
</dbReference>
<name>A0A5C4J2X0_9ACTN</name>
<dbReference type="PANTHER" id="PTHR24421:SF10">
    <property type="entry name" value="NITRATE_NITRITE SENSOR PROTEIN NARQ"/>
    <property type="match status" value="1"/>
</dbReference>
<dbReference type="GO" id="GO:0000155">
    <property type="term" value="F:phosphorelay sensor kinase activity"/>
    <property type="evidence" value="ECO:0007669"/>
    <property type="project" value="InterPro"/>
</dbReference>
<evidence type="ECO:0000259" key="11">
    <source>
        <dbReference type="SMART" id="SM00387"/>
    </source>
</evidence>
<keyword evidence="6 12" id="KW-0418">Kinase</keyword>
<keyword evidence="10" id="KW-0472">Membrane</keyword>
<evidence type="ECO:0000256" key="1">
    <source>
        <dbReference type="ARBA" id="ARBA00000085"/>
    </source>
</evidence>
<evidence type="ECO:0000313" key="13">
    <source>
        <dbReference type="Proteomes" id="UP000309174"/>
    </source>
</evidence>
<dbReference type="InterPro" id="IPR050482">
    <property type="entry name" value="Sensor_HK_TwoCompSys"/>
</dbReference>
<evidence type="ECO:0000256" key="6">
    <source>
        <dbReference type="ARBA" id="ARBA00022777"/>
    </source>
</evidence>
<feature type="region of interest" description="Disordered" evidence="9">
    <location>
        <begin position="1"/>
        <end position="49"/>
    </location>
</feature>
<dbReference type="Pfam" id="PF07730">
    <property type="entry name" value="HisKA_3"/>
    <property type="match status" value="1"/>
</dbReference>
<keyword evidence="8" id="KW-0902">Two-component regulatory system</keyword>
<reference evidence="12 13" key="1">
    <citation type="submission" date="2019-05" db="EMBL/GenBank/DDBJ databases">
        <title>Draft genome sequence of Actinomadura sp. 14C53.</title>
        <authorList>
            <person name="Saricaoglu S."/>
            <person name="Isik K."/>
        </authorList>
    </citation>
    <scope>NUCLEOTIDE SEQUENCE [LARGE SCALE GENOMIC DNA]</scope>
    <source>
        <strain evidence="12 13">14C53</strain>
    </source>
</reference>
<keyword evidence="10" id="KW-0812">Transmembrane</keyword>
<keyword evidence="3" id="KW-0597">Phosphoprotein</keyword>
<dbReference type="OrthoDB" id="227596at2"/>
<evidence type="ECO:0000313" key="12">
    <source>
        <dbReference type="EMBL" id="TMQ91124.1"/>
    </source>
</evidence>
<comment type="catalytic activity">
    <reaction evidence="1">
        <text>ATP + protein L-histidine = ADP + protein N-phospho-L-histidine.</text>
        <dbReference type="EC" id="2.7.13.3"/>
    </reaction>
</comment>
<dbReference type="Pfam" id="PF23539">
    <property type="entry name" value="DUF7134"/>
    <property type="match status" value="1"/>
</dbReference>
<evidence type="ECO:0000256" key="4">
    <source>
        <dbReference type="ARBA" id="ARBA00022679"/>
    </source>
</evidence>
<proteinExistence type="predicted"/>
<gene>
    <name evidence="12" type="ORF">ETD83_32360</name>
</gene>
<feature type="domain" description="Histidine kinase/HSP90-like ATPase" evidence="11">
    <location>
        <begin position="339"/>
        <end position="431"/>
    </location>
</feature>
<evidence type="ECO:0000256" key="9">
    <source>
        <dbReference type="SAM" id="MobiDB-lite"/>
    </source>
</evidence>
<dbReference type="InterPro" id="IPR036890">
    <property type="entry name" value="HATPase_C_sf"/>
</dbReference>